<feature type="region of interest" description="Disordered" evidence="11">
    <location>
        <begin position="274"/>
        <end position="304"/>
    </location>
</feature>
<feature type="region of interest" description="Disordered" evidence="11">
    <location>
        <begin position="100"/>
        <end position="123"/>
    </location>
</feature>
<dbReference type="PANTHER" id="PTHR45884">
    <property type="entry name" value="N-ACETYLTRANSFERASE ECO"/>
    <property type="match status" value="1"/>
</dbReference>
<dbReference type="PANTHER" id="PTHR45884:SF2">
    <property type="entry name" value="N-ACETYLTRANSFERASE ECO"/>
    <property type="match status" value="1"/>
</dbReference>
<keyword evidence="3 14" id="KW-0808">Transferase</keyword>
<dbReference type="AlphaFoldDB" id="A0A6F9DCY0"/>
<dbReference type="EMBL" id="LR784941">
    <property type="protein sequence ID" value="CAB3243680.1"/>
    <property type="molecule type" value="mRNA"/>
</dbReference>
<dbReference type="InterPro" id="IPR028005">
    <property type="entry name" value="AcTrfase_ESCO_Znf_dom"/>
</dbReference>
<evidence type="ECO:0000256" key="4">
    <source>
        <dbReference type="ARBA" id="ARBA00022723"/>
    </source>
</evidence>
<evidence type="ECO:0000256" key="7">
    <source>
        <dbReference type="ARBA" id="ARBA00023242"/>
    </source>
</evidence>
<keyword evidence="6" id="KW-0862">Zinc</keyword>
<protein>
    <submittedName>
        <fullName evidence="14">N-acetyltransferase ESCO2</fullName>
    </submittedName>
</protein>
<keyword evidence="9" id="KW-0012">Acyltransferase</keyword>
<feature type="compositionally biased region" description="Polar residues" evidence="11">
    <location>
        <begin position="191"/>
        <end position="201"/>
    </location>
</feature>
<organism evidence="14">
    <name type="scientific">Phallusia mammillata</name>
    <dbReference type="NCBI Taxonomy" id="59560"/>
    <lineage>
        <taxon>Eukaryota</taxon>
        <taxon>Metazoa</taxon>
        <taxon>Chordata</taxon>
        <taxon>Tunicata</taxon>
        <taxon>Ascidiacea</taxon>
        <taxon>Phlebobranchia</taxon>
        <taxon>Ascidiidae</taxon>
        <taxon>Phallusia</taxon>
    </lineage>
</organism>
<dbReference type="GO" id="GO:0008270">
    <property type="term" value="F:zinc ion binding"/>
    <property type="evidence" value="ECO:0007669"/>
    <property type="project" value="UniProtKB-KW"/>
</dbReference>
<dbReference type="Pfam" id="PF13880">
    <property type="entry name" value="Acetyltransf_13"/>
    <property type="match status" value="1"/>
</dbReference>
<accession>A0A6F9DCY0</accession>
<proteinExistence type="evidence at transcript level"/>
<feature type="domain" description="N-acetyltransferase ESCO acetyl-transferase" evidence="13">
    <location>
        <begin position="457"/>
        <end position="525"/>
    </location>
</feature>
<gene>
    <name evidence="14" type="primary">Esco2</name>
</gene>
<evidence type="ECO:0000256" key="1">
    <source>
        <dbReference type="ARBA" id="ARBA00004123"/>
    </source>
</evidence>
<dbReference type="Pfam" id="PF13878">
    <property type="entry name" value="zf-C2H2_3"/>
    <property type="match status" value="1"/>
</dbReference>
<sequence length="529" mass="59357">MVNLQNSNIELNTSSFYGCLSKSQLSKGNDVYLTPLERKSIREQNFKSQNTSRHDPIINVVSKKKRRNSNNQKENHPQKIKLKTGALVWKEDVDFEVDEKSISSKPLQNRRSSPTINWKPSSLNKKSLKSPRLKYANMKLKNTTPLSDKIVKKATSQPVISSKSSACKEIHDPDEHYQFSLQSPKVPMQEPPQNLNDTASSPVKELKYSQESLNSTDSGVRSEDLTPNKTQVQLTPKNKGRSERKLFPIFESAKNSSPRRISARLQDKNATLKDATLSSPNPKTIALPGTTKSRKCASPTSRSPASKQLIIDAGQKAFGASQCNVCGMVYTVNHPEDQQMHKLHHNRFVSCIKFPGWKKERIVSNFMDGRILKVLSNDPKFAVKKVEEICSLIDLELGFNSNRGSISSSFRPLVTYLYVSDDNQIVGCLICEPITEAYRLLPSDTEPAALLCEVTPQPATCGVSRIWTWSCFRRQGIARKLCDAVRRSFVIGSQLELNQIAFSHPSPAGRSFAAKYCGTQQFLTYNFSH</sequence>
<feature type="compositionally biased region" description="Polar residues" evidence="11">
    <location>
        <begin position="209"/>
        <end position="219"/>
    </location>
</feature>
<feature type="domain" description="N-acetyltransferase ESCO zinc-finger" evidence="12">
    <location>
        <begin position="308"/>
        <end position="347"/>
    </location>
</feature>
<comment type="catalytic activity">
    <reaction evidence="10">
        <text>L-lysyl-[protein] + acetyl-CoA = N(6)-acetyl-L-lysyl-[protein] + CoA + H(+)</text>
        <dbReference type="Rhea" id="RHEA:45948"/>
        <dbReference type="Rhea" id="RHEA-COMP:9752"/>
        <dbReference type="Rhea" id="RHEA-COMP:10731"/>
        <dbReference type="ChEBI" id="CHEBI:15378"/>
        <dbReference type="ChEBI" id="CHEBI:29969"/>
        <dbReference type="ChEBI" id="CHEBI:57287"/>
        <dbReference type="ChEBI" id="CHEBI:57288"/>
        <dbReference type="ChEBI" id="CHEBI:61930"/>
    </reaction>
</comment>
<comment type="similarity">
    <text evidence="2">Belongs to the acetyltransferase family. ECO subfamily.</text>
</comment>
<feature type="compositionally biased region" description="Polar residues" evidence="11">
    <location>
        <begin position="227"/>
        <end position="236"/>
    </location>
</feature>
<comment type="subcellular location">
    <subcellularLocation>
        <location evidence="1">Nucleus</location>
    </subcellularLocation>
</comment>
<evidence type="ECO:0000259" key="13">
    <source>
        <dbReference type="Pfam" id="PF13880"/>
    </source>
</evidence>
<dbReference type="GO" id="GO:0005634">
    <property type="term" value="C:nucleus"/>
    <property type="evidence" value="ECO:0007669"/>
    <property type="project" value="UniProtKB-SubCell"/>
</dbReference>
<evidence type="ECO:0000256" key="6">
    <source>
        <dbReference type="ARBA" id="ARBA00022833"/>
    </source>
</evidence>
<keyword evidence="5" id="KW-0863">Zinc-finger</keyword>
<dbReference type="GO" id="GO:0000785">
    <property type="term" value="C:chromatin"/>
    <property type="evidence" value="ECO:0007669"/>
    <property type="project" value="TreeGrafter"/>
</dbReference>
<dbReference type="InterPro" id="IPR016181">
    <property type="entry name" value="Acyl_CoA_acyltransferase"/>
</dbReference>
<dbReference type="InterPro" id="IPR028009">
    <property type="entry name" value="ESCO_Acetyltransf_dom"/>
</dbReference>
<evidence type="ECO:0000256" key="8">
    <source>
        <dbReference type="ARBA" id="ARBA00023306"/>
    </source>
</evidence>
<evidence type="ECO:0000256" key="5">
    <source>
        <dbReference type="ARBA" id="ARBA00022771"/>
    </source>
</evidence>
<evidence type="ECO:0000259" key="12">
    <source>
        <dbReference type="Pfam" id="PF13878"/>
    </source>
</evidence>
<keyword evidence="7" id="KW-0539">Nucleus</keyword>
<evidence type="ECO:0000256" key="3">
    <source>
        <dbReference type="ARBA" id="ARBA00022679"/>
    </source>
</evidence>
<evidence type="ECO:0000256" key="11">
    <source>
        <dbReference type="SAM" id="MobiDB-lite"/>
    </source>
</evidence>
<name>A0A6F9DCY0_9ASCI</name>
<evidence type="ECO:0000313" key="14">
    <source>
        <dbReference type="EMBL" id="CAB3243680.1"/>
    </source>
</evidence>
<dbReference type="GO" id="GO:0007064">
    <property type="term" value="P:mitotic sister chromatid cohesion"/>
    <property type="evidence" value="ECO:0007669"/>
    <property type="project" value="TreeGrafter"/>
</dbReference>
<reference evidence="14" key="1">
    <citation type="submission" date="2020-04" db="EMBL/GenBank/DDBJ databases">
        <authorList>
            <person name="Neveu A P."/>
        </authorList>
    </citation>
    <scope>NUCLEOTIDE SEQUENCE</scope>
    <source>
        <tissue evidence="14">Whole embryo</tissue>
    </source>
</reference>
<keyword evidence="4" id="KW-0479">Metal-binding</keyword>
<evidence type="ECO:0000256" key="9">
    <source>
        <dbReference type="ARBA" id="ARBA00023315"/>
    </source>
</evidence>
<feature type="region of interest" description="Disordered" evidence="11">
    <location>
        <begin position="184"/>
        <end position="243"/>
    </location>
</feature>
<keyword evidence="8" id="KW-0131">Cell cycle</keyword>
<dbReference type="SUPFAM" id="SSF55729">
    <property type="entry name" value="Acyl-CoA N-acyltransferases (Nat)"/>
    <property type="match status" value="1"/>
</dbReference>
<evidence type="ECO:0000256" key="2">
    <source>
        <dbReference type="ARBA" id="ARBA00005816"/>
    </source>
</evidence>
<evidence type="ECO:0000256" key="10">
    <source>
        <dbReference type="ARBA" id="ARBA00047902"/>
    </source>
</evidence>
<dbReference type="GO" id="GO:0061733">
    <property type="term" value="F:protein-lysine-acetyltransferase activity"/>
    <property type="evidence" value="ECO:0007669"/>
    <property type="project" value="TreeGrafter"/>
</dbReference>
<feature type="compositionally biased region" description="Polar residues" evidence="11">
    <location>
        <begin position="103"/>
        <end position="118"/>
    </location>
</feature>